<dbReference type="Pfam" id="PF12937">
    <property type="entry name" value="F-box-like"/>
    <property type="match status" value="1"/>
</dbReference>
<protein>
    <recommendedName>
        <fullName evidence="1">F-box domain-containing protein</fullName>
    </recommendedName>
</protein>
<gene>
    <name evidence="2" type="ORF">Hypma_003901</name>
</gene>
<evidence type="ECO:0000313" key="2">
    <source>
        <dbReference type="EMBL" id="RDB27571.1"/>
    </source>
</evidence>
<dbReference type="Proteomes" id="UP000076154">
    <property type="component" value="Unassembled WGS sequence"/>
</dbReference>
<dbReference type="EMBL" id="LUEZ02000015">
    <property type="protein sequence ID" value="RDB27571.1"/>
    <property type="molecule type" value="Genomic_DNA"/>
</dbReference>
<keyword evidence="3" id="KW-1185">Reference proteome</keyword>
<reference evidence="2" key="1">
    <citation type="submission" date="2018-04" db="EMBL/GenBank/DDBJ databases">
        <title>Whole genome sequencing of Hypsizygus marmoreus.</title>
        <authorList>
            <person name="Choi I.-G."/>
            <person name="Min B."/>
            <person name="Kim J.-G."/>
            <person name="Kim S."/>
            <person name="Oh Y.-L."/>
            <person name="Kong W.-S."/>
            <person name="Park H."/>
            <person name="Jeong J."/>
            <person name="Song E.-S."/>
        </authorList>
    </citation>
    <scope>NUCLEOTIDE SEQUENCE [LARGE SCALE GENOMIC DNA]</scope>
    <source>
        <strain evidence="2">51987-8</strain>
    </source>
</reference>
<dbReference type="Gene3D" id="3.80.10.10">
    <property type="entry name" value="Ribonuclease Inhibitor"/>
    <property type="match status" value="1"/>
</dbReference>
<dbReference type="InParanoid" id="A0A369JYY4"/>
<accession>A0A369JYY4</accession>
<proteinExistence type="predicted"/>
<comment type="caution">
    <text evidence="2">The sequence shown here is derived from an EMBL/GenBank/DDBJ whole genome shotgun (WGS) entry which is preliminary data.</text>
</comment>
<dbReference type="Gene3D" id="1.20.1280.50">
    <property type="match status" value="1"/>
</dbReference>
<evidence type="ECO:0000259" key="1">
    <source>
        <dbReference type="Pfam" id="PF12937"/>
    </source>
</evidence>
<evidence type="ECO:0000313" key="3">
    <source>
        <dbReference type="Proteomes" id="UP000076154"/>
    </source>
</evidence>
<dbReference type="OrthoDB" id="3365698at2759"/>
<dbReference type="AlphaFoldDB" id="A0A369JYY4"/>
<dbReference type="SUPFAM" id="SSF52047">
    <property type="entry name" value="RNI-like"/>
    <property type="match status" value="1"/>
</dbReference>
<feature type="domain" description="F-box" evidence="1">
    <location>
        <begin position="110"/>
        <end position="162"/>
    </location>
</feature>
<organism evidence="2 3">
    <name type="scientific">Hypsizygus marmoreus</name>
    <name type="common">White beech mushroom</name>
    <name type="synonym">Agaricus marmoreus</name>
    <dbReference type="NCBI Taxonomy" id="39966"/>
    <lineage>
        <taxon>Eukaryota</taxon>
        <taxon>Fungi</taxon>
        <taxon>Dikarya</taxon>
        <taxon>Basidiomycota</taxon>
        <taxon>Agaricomycotina</taxon>
        <taxon>Agaricomycetes</taxon>
        <taxon>Agaricomycetidae</taxon>
        <taxon>Agaricales</taxon>
        <taxon>Tricholomatineae</taxon>
        <taxon>Lyophyllaceae</taxon>
        <taxon>Hypsizygus</taxon>
    </lineage>
</organism>
<name>A0A369JYY4_HYPMA</name>
<sequence length="536" mass="60844">MHLVANRSSSRLNTVDAMLVASQPSHGVQENVLGSTSLELESALSDNETVLSRQASIETHMHLSLSKRALSELDAEIALIQDTLREPLLRRQREYSRLQSYRAALSPLRTVPNEILSIIFTYSVTGPIEVPGYLDGEPWNLSHVCSRWRQVALGEQDLWKSVLVNFDGHLFQQWRGSRYGLMMEAVLSRSQSRMLSFHLLVLNGGPDPQQSEGFVKQIIPHAARLHELSIWDGDHDGRSMIPNTLRFLGDITFMNLQKLLVDVPIHDIPAQFDRSQLRTLELDNMQQQLDYHRLNNFMHGCMTLTRMILRLPFPSMPLLGNSINLSNLTSLVLYVYSYFAHGNFICNFFEVLKLPNLTQLVMCHVGGRYDWVSWESPLVSLIARSSLLQRVYIQIAIPDDQLVGLITGLPNLVELILPYGRIIPSDTLRSMGRGNIVPKLNRLMVEATESLESYLDMLEGRISPTSAAEVIFDVVLVFDTGDDDWEQNLDLEVEHYPRIVDLLERGLNISLVHWSQVDVDSFAFPYQRAQSDVSRG</sequence>
<dbReference type="InterPro" id="IPR001810">
    <property type="entry name" value="F-box_dom"/>
</dbReference>
<dbReference type="InterPro" id="IPR032675">
    <property type="entry name" value="LRR_dom_sf"/>
</dbReference>